<dbReference type="RefSeq" id="WP_100705269.1">
    <property type="nucleotide sequence ID" value="NZ_NPDL01000004.1"/>
</dbReference>
<dbReference type="Pfam" id="PF13424">
    <property type="entry name" value="TPR_12"/>
    <property type="match status" value="1"/>
</dbReference>
<evidence type="ECO:0000313" key="5">
    <source>
        <dbReference type="Proteomes" id="UP000232196"/>
    </source>
</evidence>
<dbReference type="OrthoDB" id="339929at2"/>
<dbReference type="InterPro" id="IPR050498">
    <property type="entry name" value="Ycf3"/>
</dbReference>
<proteinExistence type="predicted"/>
<feature type="repeat" description="TPR" evidence="3">
    <location>
        <begin position="40"/>
        <end position="73"/>
    </location>
</feature>
<dbReference type="PROSITE" id="PS50005">
    <property type="entry name" value="TPR"/>
    <property type="match status" value="3"/>
</dbReference>
<dbReference type="Gene3D" id="1.25.40.10">
    <property type="entry name" value="Tetratricopeptide repeat domain"/>
    <property type="match status" value="2"/>
</dbReference>
<dbReference type="SMART" id="SM00028">
    <property type="entry name" value="TPR"/>
    <property type="match status" value="6"/>
</dbReference>
<gene>
    <name evidence="4" type="ORF">CH357_00645</name>
</gene>
<dbReference type="Pfam" id="PF14559">
    <property type="entry name" value="TPR_19"/>
    <property type="match status" value="1"/>
</dbReference>
<reference evidence="4 5" key="1">
    <citation type="submission" date="2017-07" db="EMBL/GenBank/DDBJ databases">
        <title>Leptospira spp. isolated from tropical soils.</title>
        <authorList>
            <person name="Thibeaux R."/>
            <person name="Iraola G."/>
            <person name="Ferres I."/>
            <person name="Bierque E."/>
            <person name="Girault D."/>
            <person name="Soupe-Gilbert M.-E."/>
            <person name="Picardeau M."/>
            <person name="Goarant C."/>
        </authorList>
    </citation>
    <scope>NUCLEOTIDE SEQUENCE [LARGE SCALE GENOMIC DNA]</scope>
    <source>
        <strain evidence="4 5">MCA1-C-A1</strain>
    </source>
</reference>
<accession>A0A2M9XHE1</accession>
<keyword evidence="1" id="KW-0677">Repeat</keyword>
<dbReference type="EMBL" id="NPDN01000001">
    <property type="protein sequence ID" value="PJZ27106.1"/>
    <property type="molecule type" value="Genomic_DNA"/>
</dbReference>
<name>A0A2M9XHE1_9LEPT</name>
<dbReference type="Proteomes" id="UP000232196">
    <property type="component" value="Unassembled WGS sequence"/>
</dbReference>
<dbReference type="AlphaFoldDB" id="A0A2M9XHE1"/>
<feature type="repeat" description="TPR" evidence="3">
    <location>
        <begin position="141"/>
        <end position="174"/>
    </location>
</feature>
<keyword evidence="2 3" id="KW-0802">TPR repeat</keyword>
<evidence type="ECO:0000256" key="2">
    <source>
        <dbReference type="ARBA" id="ARBA00022803"/>
    </source>
</evidence>
<evidence type="ECO:0000256" key="3">
    <source>
        <dbReference type="PROSITE-ProRule" id="PRU00339"/>
    </source>
</evidence>
<evidence type="ECO:0000256" key="1">
    <source>
        <dbReference type="ARBA" id="ARBA00022737"/>
    </source>
</evidence>
<comment type="caution">
    <text evidence="4">The sequence shown here is derived from an EMBL/GenBank/DDBJ whole genome shotgun (WGS) entry which is preliminary data.</text>
</comment>
<dbReference type="PANTHER" id="PTHR44858:SF1">
    <property type="entry name" value="UDP-N-ACETYLGLUCOSAMINE--PEPTIDE N-ACETYLGLUCOSAMINYLTRANSFERASE SPINDLY-RELATED"/>
    <property type="match status" value="1"/>
</dbReference>
<dbReference type="PANTHER" id="PTHR44858">
    <property type="entry name" value="TETRATRICOPEPTIDE REPEAT PROTEIN 6"/>
    <property type="match status" value="1"/>
</dbReference>
<organism evidence="4 5">
    <name type="scientific">Leptospira hartskeerlii</name>
    <dbReference type="NCBI Taxonomy" id="2023177"/>
    <lineage>
        <taxon>Bacteria</taxon>
        <taxon>Pseudomonadati</taxon>
        <taxon>Spirochaetota</taxon>
        <taxon>Spirochaetia</taxon>
        <taxon>Leptospirales</taxon>
        <taxon>Leptospiraceae</taxon>
        <taxon>Leptospira</taxon>
    </lineage>
</organism>
<dbReference type="PROSITE" id="PS50293">
    <property type="entry name" value="TPR_REGION"/>
    <property type="match status" value="1"/>
</dbReference>
<dbReference type="InterPro" id="IPR019734">
    <property type="entry name" value="TPR_rpt"/>
</dbReference>
<feature type="repeat" description="TPR" evidence="3">
    <location>
        <begin position="107"/>
        <end position="140"/>
    </location>
</feature>
<keyword evidence="5" id="KW-1185">Reference proteome</keyword>
<protein>
    <submittedName>
        <fullName evidence="4">Uncharacterized protein</fullName>
    </submittedName>
</protein>
<evidence type="ECO:0000313" key="4">
    <source>
        <dbReference type="EMBL" id="PJZ27106.1"/>
    </source>
</evidence>
<dbReference type="SUPFAM" id="SSF48452">
    <property type="entry name" value="TPR-like"/>
    <property type="match status" value="1"/>
</dbReference>
<dbReference type="InterPro" id="IPR011990">
    <property type="entry name" value="TPR-like_helical_dom_sf"/>
</dbReference>
<sequence>MTEADIKRKFNEALKLEKEGKISQAAKVYSEILGMNPKFQKAYLNLGALYSRTGDSENAIKTYQKALELGKTTELYYNLGVELYRLGSLDAAVKALKSSLELNKKYLNSHLLLAYCYKQLDRPDKSELYLKNAIKLDPKNKTAYAALATIYFDTEKWEEALAAANTAIQINPNDPRMEILMTEIHVKLGNYKQSFETLKKVTTTAQGFVQFNDSIKEARQKPKPEEKVFFDNLEVLTRKKLDEFKDKLTLSKENPQDFEAPEAQDALDLSLMYLFHGDTERALKYLLYAQKNLQENPTSEAG</sequence>